<keyword evidence="6 9" id="KW-0175">Coiled coil</keyword>
<dbReference type="Pfam" id="PF25828">
    <property type="entry name" value="CC_Cfap43"/>
    <property type="match status" value="2"/>
</dbReference>
<evidence type="ECO:0000256" key="2">
    <source>
        <dbReference type="ARBA" id="ARBA00004245"/>
    </source>
</evidence>
<evidence type="ECO:0000313" key="10">
    <source>
        <dbReference type="EMBL" id="KAK6639594.1"/>
    </source>
</evidence>
<gene>
    <name evidence="10" type="ORF">RUM43_007867</name>
</gene>
<evidence type="ECO:0000313" key="11">
    <source>
        <dbReference type="Proteomes" id="UP001372834"/>
    </source>
</evidence>
<evidence type="ECO:0000256" key="5">
    <source>
        <dbReference type="ARBA" id="ARBA00022737"/>
    </source>
</evidence>
<dbReference type="PANTHER" id="PTHR14885:SF1">
    <property type="entry name" value="CILIA- AND FLAGELLA-ASSOCIATED PROTEIN 43"/>
    <property type="match status" value="1"/>
</dbReference>
<feature type="coiled-coil region" evidence="9">
    <location>
        <begin position="969"/>
        <end position="1003"/>
    </location>
</feature>
<evidence type="ECO:0000256" key="8">
    <source>
        <dbReference type="ARBA" id="ARBA00023273"/>
    </source>
</evidence>
<dbReference type="GO" id="GO:0060271">
    <property type="term" value="P:cilium assembly"/>
    <property type="evidence" value="ECO:0007669"/>
    <property type="project" value="TreeGrafter"/>
</dbReference>
<keyword evidence="3" id="KW-0963">Cytoplasm</keyword>
<evidence type="ECO:0000256" key="3">
    <source>
        <dbReference type="ARBA" id="ARBA00022490"/>
    </source>
</evidence>
<dbReference type="EMBL" id="JAWJWE010000003">
    <property type="protein sequence ID" value="KAK6639594.1"/>
    <property type="molecule type" value="Genomic_DNA"/>
</dbReference>
<accession>A0AAN8P2H5</accession>
<evidence type="ECO:0000256" key="6">
    <source>
        <dbReference type="ARBA" id="ARBA00023054"/>
    </source>
</evidence>
<dbReference type="AlphaFoldDB" id="A0AAN8P2H5"/>
<sequence>MDVLQVVEKYTTGHQMKIIMLLCTKDYLFTYGVDGLVIITQIPANKCATVFACHHRLVKGVQSIIVDPYMKYVITRGGNGSLVCTLLKKLAKMTMKQEYEAMMVSPQFRQVFLNPIMSEKAKAKALEKLFQNNPEQAKGVVDMQKTKVWDKVWLEVREEETINLEEQRSRKERLSVFEEFESLRDKLKQLLDQNYANPPERQLPVQAFDLDKATRRKKLEDGKTEREKERQIEMALVKNLNKITDIIKKVCWESVNIKSREIHGILSPTVVQSYALLPESPPPKLNMNWLTDRLHVEQFFRTGDFFEPWIPRDESSLELHINRKFQVSSVDITETIKTKFKEEHLDEDKTNLDTDDEKPKLVWAGTSSHNFIQVDPNHYNQFELNTFFQAHQEVRMIEMDIKKLMVWFNKEFKDIFAQKEQEMTFINNRNDRFRHIISELSFFHFCPNICKTQIYDPQWAPTEIPTKIMTVEDEEVSVEKYISESETELINTKKQEEEKLRMMLMADDFKEKALGVMMDGVLEKLWEDEIKKDAVKPKCMVEKEPETWTEDDLKAIKLYEEAVKVLLIERDRYKKILEERWAKTIVAVKDSVAKFDDKVLKLHFLKLKVESAIGQESLKGLRIRQRCFQRIEMDRKEESIKLQLVKNEKKIETMTTELNKLVDVLNDCKNYYENLQNKDRNLDKNFKREFPEYSPIICEQLYKMSKKRPKLLQKAAVYSTVLIDMGKCAVMGNKPEYLPLECIQYLKDIDALDAHSNAPASVSQQSWELACRMRRTKIETELKIKACAIDLADAEATVMSYQKALKACKDYQGQLQNDLQLLRAEKLNTSLNSQIQLVMKKGLVEVPLSGQISDFAECILVTRDTLNQVNKSIQRMGQQKIKAMQKAANFRKGIIYKEWEHKKLRMEIEDLKSQLDTVEKLQVVKELQAILVARARGFTDEKGFVYVENEISKVKQKYQKLQTDIFSKIDDLNLKIEKLNSRNLELNDRIEELNIEVNELDLGRDKDFDEKNLAANQKRYN</sequence>
<comment type="caution">
    <text evidence="10">The sequence shown here is derived from an EMBL/GenBank/DDBJ whole genome shotgun (WGS) entry which is preliminary data.</text>
</comment>
<dbReference type="GO" id="GO:0005930">
    <property type="term" value="C:axoneme"/>
    <property type="evidence" value="ECO:0007669"/>
    <property type="project" value="TreeGrafter"/>
</dbReference>
<evidence type="ECO:0000256" key="4">
    <source>
        <dbReference type="ARBA" id="ARBA00022574"/>
    </source>
</evidence>
<organism evidence="10 11">
    <name type="scientific">Polyplax serrata</name>
    <name type="common">Common mouse louse</name>
    <dbReference type="NCBI Taxonomy" id="468196"/>
    <lineage>
        <taxon>Eukaryota</taxon>
        <taxon>Metazoa</taxon>
        <taxon>Ecdysozoa</taxon>
        <taxon>Arthropoda</taxon>
        <taxon>Hexapoda</taxon>
        <taxon>Insecta</taxon>
        <taxon>Pterygota</taxon>
        <taxon>Neoptera</taxon>
        <taxon>Paraneoptera</taxon>
        <taxon>Psocodea</taxon>
        <taxon>Troctomorpha</taxon>
        <taxon>Phthiraptera</taxon>
        <taxon>Anoplura</taxon>
        <taxon>Polyplacidae</taxon>
        <taxon>Polyplax</taxon>
    </lineage>
</organism>
<keyword evidence="7" id="KW-0206">Cytoskeleton</keyword>
<reference evidence="10 11" key="1">
    <citation type="submission" date="2023-10" db="EMBL/GenBank/DDBJ databases">
        <title>Genomes of two closely related lineages of the louse Polyplax serrata with different host specificities.</title>
        <authorList>
            <person name="Martinu J."/>
            <person name="Tarabai H."/>
            <person name="Stefka J."/>
            <person name="Hypsa V."/>
        </authorList>
    </citation>
    <scope>NUCLEOTIDE SEQUENCE [LARGE SCALE GENOMIC DNA]</scope>
    <source>
        <strain evidence="10">HR10_N</strain>
    </source>
</reference>
<keyword evidence="5" id="KW-0677">Repeat</keyword>
<proteinExistence type="predicted"/>
<protein>
    <submittedName>
        <fullName evidence="10">Uncharacterized protein</fullName>
    </submittedName>
</protein>
<dbReference type="Proteomes" id="UP001372834">
    <property type="component" value="Unassembled WGS sequence"/>
</dbReference>
<dbReference type="PANTHER" id="PTHR14885">
    <property type="entry name" value="CILIA- AND FLAGELLA-ASSOCIATED PROTEIN 43-RELATED"/>
    <property type="match status" value="1"/>
</dbReference>
<comment type="subcellular location">
    <subcellularLocation>
        <location evidence="1">Cell projection</location>
        <location evidence="1">Cilium</location>
    </subcellularLocation>
    <subcellularLocation>
        <location evidence="2">Cytoplasm</location>
        <location evidence="2">Cytoskeleton</location>
    </subcellularLocation>
</comment>
<keyword evidence="8" id="KW-0966">Cell projection</keyword>
<keyword evidence="4" id="KW-0853">WD repeat</keyword>
<evidence type="ECO:0000256" key="1">
    <source>
        <dbReference type="ARBA" id="ARBA00004138"/>
    </source>
</evidence>
<evidence type="ECO:0000256" key="9">
    <source>
        <dbReference type="SAM" id="Coils"/>
    </source>
</evidence>
<name>A0AAN8P2H5_POLSC</name>
<evidence type="ECO:0000256" key="7">
    <source>
        <dbReference type="ARBA" id="ARBA00023212"/>
    </source>
</evidence>